<reference evidence="1" key="1">
    <citation type="submission" date="2025-08" db="UniProtKB">
        <authorList>
            <consortium name="Ensembl"/>
        </authorList>
    </citation>
    <scope>IDENTIFICATION</scope>
</reference>
<evidence type="ECO:0000313" key="1">
    <source>
        <dbReference type="Ensembl" id="ENSPKIP00000007788.1"/>
    </source>
</evidence>
<dbReference type="Ensembl" id="ENSPKIT00000031856.1">
    <property type="protein sequence ID" value="ENSPKIP00000007788.1"/>
    <property type="gene ID" value="ENSPKIG00000023553.1"/>
</dbReference>
<proteinExistence type="predicted"/>
<evidence type="ECO:0000313" key="2">
    <source>
        <dbReference type="Proteomes" id="UP000261540"/>
    </source>
</evidence>
<accession>A0A3B3QNT3</accession>
<protein>
    <recommendedName>
        <fullName evidence="3">Interferon-induced very large GTPase 1</fullName>
    </recommendedName>
</protein>
<evidence type="ECO:0008006" key="3">
    <source>
        <dbReference type="Google" id="ProtNLM"/>
    </source>
</evidence>
<dbReference type="AlphaFoldDB" id="A0A3B3QNT3"/>
<dbReference type="PANTHER" id="PTHR22796">
    <property type="entry name" value="URG4-RELATED"/>
    <property type="match status" value="1"/>
</dbReference>
<dbReference type="GeneTree" id="ENSGT00940000154393"/>
<sequence>MFQNYCKGANSVRIFSEFLFKNILPAVEEAIYNKTKVQIADNMKCNNPAISGNRCNLENHILRHLAIQEEFKSYTEYIHNPKLYFQSFIGEHVETFCGNYKELQVMLRENLKEIKLHIVHTSKEASEEVNLKNGDASMWLDHFCTNLGDHMVINRQSLTSIQDEDISDTEFLKDMIAKYLEEVVKSENMEKVDASSQHLCLLKQKITEILFKQLEGCWAQCPFCKAICTNTMSNHTGDHRVQFHRSSALGRWSYYKTDEFSNNFCTSMVSSDSSFRSCASGNWIPFKSYRDGGDPYDKWSITADGSTQGYWKWFICRFQKEWEDRCGYKFKGEGVIPDSWRKITKESVLEELNVRD</sequence>
<reference evidence="1" key="2">
    <citation type="submission" date="2025-09" db="UniProtKB">
        <authorList>
            <consortium name="Ensembl"/>
        </authorList>
    </citation>
    <scope>IDENTIFICATION</scope>
</reference>
<name>A0A3B3QNT3_9TELE</name>
<dbReference type="Proteomes" id="UP000261540">
    <property type="component" value="Unplaced"/>
</dbReference>
<dbReference type="PANTHER" id="PTHR22796:SF6">
    <property type="entry name" value="INTERFERON-INDUCED VERY LARGE GTPASE 1-RELATED"/>
    <property type="match status" value="1"/>
</dbReference>
<organism evidence="1 2">
    <name type="scientific">Paramormyrops kingsleyae</name>
    <dbReference type="NCBI Taxonomy" id="1676925"/>
    <lineage>
        <taxon>Eukaryota</taxon>
        <taxon>Metazoa</taxon>
        <taxon>Chordata</taxon>
        <taxon>Craniata</taxon>
        <taxon>Vertebrata</taxon>
        <taxon>Euteleostomi</taxon>
        <taxon>Actinopterygii</taxon>
        <taxon>Neopterygii</taxon>
        <taxon>Teleostei</taxon>
        <taxon>Osteoglossocephala</taxon>
        <taxon>Osteoglossomorpha</taxon>
        <taxon>Osteoglossiformes</taxon>
        <taxon>Mormyridae</taxon>
        <taxon>Paramormyrops</taxon>
    </lineage>
</organism>
<keyword evidence="2" id="KW-1185">Reference proteome</keyword>